<organism evidence="1 2">
    <name type="scientific">Candidatus Roizmanbacteria bacterium RIFCSPLOWO2_01_FULL_37_16</name>
    <dbReference type="NCBI Taxonomy" id="1802058"/>
    <lineage>
        <taxon>Bacteria</taxon>
        <taxon>Candidatus Roizmaniibacteriota</taxon>
    </lineage>
</organism>
<gene>
    <name evidence="1" type="ORF">A3B40_03410</name>
</gene>
<evidence type="ECO:0000313" key="1">
    <source>
        <dbReference type="EMBL" id="OGK45370.1"/>
    </source>
</evidence>
<protein>
    <submittedName>
        <fullName evidence="1">Uncharacterized protein</fullName>
    </submittedName>
</protein>
<comment type="caution">
    <text evidence="1">The sequence shown here is derived from an EMBL/GenBank/DDBJ whole genome shotgun (WGS) entry which is preliminary data.</text>
</comment>
<dbReference type="AlphaFoldDB" id="A0A1F7IPT4"/>
<accession>A0A1F7IPT4</accession>
<name>A0A1F7IPT4_9BACT</name>
<proteinExistence type="predicted"/>
<dbReference type="Proteomes" id="UP000178040">
    <property type="component" value="Unassembled WGS sequence"/>
</dbReference>
<evidence type="ECO:0000313" key="2">
    <source>
        <dbReference type="Proteomes" id="UP000178040"/>
    </source>
</evidence>
<sequence length="167" mass="18585">MENPNTNIEDMSAGVILVAQELGIALNWKELSDSDLYTLVEKLQAQVGDVADRILALGEKVACGIYPMREIRRLKNRLPTSASQTDGRGDINDFGSEPLTGLSPIQPVELNGNSGLIDDNNLEQSASHPPWYYRNLQAIRRLPKSGCIFNKPVARRQVHRGARRYKS</sequence>
<reference evidence="1 2" key="1">
    <citation type="journal article" date="2016" name="Nat. Commun.">
        <title>Thousands of microbial genomes shed light on interconnected biogeochemical processes in an aquifer system.</title>
        <authorList>
            <person name="Anantharaman K."/>
            <person name="Brown C.T."/>
            <person name="Hug L.A."/>
            <person name="Sharon I."/>
            <person name="Castelle C.J."/>
            <person name="Probst A.J."/>
            <person name="Thomas B.C."/>
            <person name="Singh A."/>
            <person name="Wilkins M.J."/>
            <person name="Karaoz U."/>
            <person name="Brodie E.L."/>
            <person name="Williams K.H."/>
            <person name="Hubbard S.S."/>
            <person name="Banfield J.F."/>
        </authorList>
    </citation>
    <scope>NUCLEOTIDE SEQUENCE [LARGE SCALE GENOMIC DNA]</scope>
</reference>
<dbReference type="EMBL" id="MGAI01000010">
    <property type="protein sequence ID" value="OGK45370.1"/>
    <property type="molecule type" value="Genomic_DNA"/>
</dbReference>